<accession>A0A2R6NRY5</accession>
<keyword evidence="9 13" id="KW-0779">Telomere</keyword>
<evidence type="ECO:0000256" key="2">
    <source>
        <dbReference type="ARBA" id="ARBA00012493"/>
    </source>
</evidence>
<keyword evidence="5 13" id="KW-0808">Transferase</keyword>
<dbReference type="EC" id="2.7.7.49" evidence="2 13"/>
<sequence>RNSSEIPIPRARLFYSNPHRRRTGGTVVCGLPPEHVLNRLRKFHQLAAGGEHAGPDLRKQMENARHLSKYVFPLQYGLPCALTAETQTFSSSLPNYMDREEQIKKKGSIKTPKRLKSILSLLERTMWRHHKCGYRPLLQKICPSKLKSNHSGSLDSSVILEMMSEDSFQLNSQAFHPNHTVSFDSTGQPISAQGLSQSSKQAKKKPRFAEFTCSHAEVYCYAVLVTKLVIPPAFWGSKKNFAVVKSKIQTLISARRYETFTLHSILQNFSTSDCEWLMPDTPGARKQSRVSVTDSLKRTELLKEFLFWYFDSFLIPLIRTNFYVTESSAFRNKILYFRQDDWETLCTPLIEKLTTDTFQKLRREDAEEILHQRRLGFSFVRLLPKETGVRPIVNLRRKESAPKGGFGPYAQSINQIMKAAFHILTYEKEAQRKKLGASVFGPNEVYIKLKAYKTKLLSSSLSGKLPKLYFVKLDVQACFDTIEQTKLLQILRTILSEEEYLIQRHGQVGVAANKVKRTYVKMAMPAGE</sequence>
<evidence type="ECO:0000256" key="8">
    <source>
        <dbReference type="ARBA" id="ARBA00022842"/>
    </source>
</evidence>
<proteinExistence type="inferred from homology"/>
<keyword evidence="7 13" id="KW-0479">Metal-binding</keyword>
<dbReference type="OrthoDB" id="289721at2759"/>
<comment type="subcellular location">
    <subcellularLocation>
        <location evidence="13">Nucleus</location>
    </subcellularLocation>
    <subcellularLocation>
        <location evidence="13">Chromosome</location>
        <location evidence="13">Telomere</location>
    </subcellularLocation>
</comment>
<comment type="caution">
    <text evidence="15">The sequence shown here is derived from an EMBL/GenBank/DDBJ whole genome shotgun (WGS) entry which is preliminary data.</text>
</comment>
<dbReference type="GO" id="GO:0000333">
    <property type="term" value="C:telomerase catalytic core complex"/>
    <property type="evidence" value="ECO:0007669"/>
    <property type="project" value="TreeGrafter"/>
</dbReference>
<gene>
    <name evidence="15" type="ORF">PHLCEN_2v9067</name>
</gene>
<organism evidence="15 16">
    <name type="scientific">Hermanssonia centrifuga</name>
    <dbReference type="NCBI Taxonomy" id="98765"/>
    <lineage>
        <taxon>Eukaryota</taxon>
        <taxon>Fungi</taxon>
        <taxon>Dikarya</taxon>
        <taxon>Basidiomycota</taxon>
        <taxon>Agaricomycotina</taxon>
        <taxon>Agaricomycetes</taxon>
        <taxon>Polyporales</taxon>
        <taxon>Meruliaceae</taxon>
        <taxon>Hermanssonia</taxon>
    </lineage>
</organism>
<evidence type="ECO:0000256" key="13">
    <source>
        <dbReference type="RuleBase" id="RU365061"/>
    </source>
</evidence>
<dbReference type="Gene3D" id="1.10.132.70">
    <property type="match status" value="1"/>
</dbReference>
<dbReference type="GO" id="GO:0042162">
    <property type="term" value="F:telomeric DNA binding"/>
    <property type="evidence" value="ECO:0007669"/>
    <property type="project" value="TreeGrafter"/>
</dbReference>
<evidence type="ECO:0000256" key="10">
    <source>
        <dbReference type="ARBA" id="ARBA00022918"/>
    </source>
</evidence>
<keyword evidence="4 13" id="KW-0158">Chromosome</keyword>
<dbReference type="Pfam" id="PF12009">
    <property type="entry name" value="Telomerase_RBD"/>
    <property type="match status" value="1"/>
</dbReference>
<evidence type="ECO:0000256" key="6">
    <source>
        <dbReference type="ARBA" id="ARBA00022695"/>
    </source>
</evidence>
<keyword evidence="16" id="KW-1185">Reference proteome</keyword>
<keyword evidence="11 13" id="KW-0539">Nucleus</keyword>
<dbReference type="SMART" id="SM00975">
    <property type="entry name" value="Telomerase_RBD"/>
    <property type="match status" value="1"/>
</dbReference>
<protein>
    <recommendedName>
        <fullName evidence="3 13">Telomerase reverse transcriptase</fullName>
        <ecNumber evidence="2 13">2.7.7.49</ecNumber>
    </recommendedName>
    <alternativeName>
        <fullName evidence="13">Telomerase catalytic subunit</fullName>
    </alternativeName>
</protein>
<evidence type="ECO:0000256" key="11">
    <source>
        <dbReference type="ARBA" id="ARBA00023242"/>
    </source>
</evidence>
<dbReference type="PROSITE" id="PS50878">
    <property type="entry name" value="RT_POL"/>
    <property type="match status" value="1"/>
</dbReference>
<dbReference type="STRING" id="98765.A0A2R6NRY5"/>
<dbReference type="PANTHER" id="PTHR12066">
    <property type="entry name" value="TELOMERASE REVERSE TRANSCRIPTASE"/>
    <property type="match status" value="1"/>
</dbReference>
<comment type="similarity">
    <text evidence="1 13">Belongs to the reverse transcriptase family. Telomerase subfamily.</text>
</comment>
<keyword evidence="10 13" id="KW-0695">RNA-directed DNA polymerase</keyword>
<comment type="catalytic activity">
    <reaction evidence="12 13">
        <text>DNA(n) + a 2'-deoxyribonucleoside 5'-triphosphate = DNA(n+1) + diphosphate</text>
        <dbReference type="Rhea" id="RHEA:22508"/>
        <dbReference type="Rhea" id="RHEA-COMP:17339"/>
        <dbReference type="Rhea" id="RHEA-COMP:17340"/>
        <dbReference type="ChEBI" id="CHEBI:33019"/>
        <dbReference type="ChEBI" id="CHEBI:61560"/>
        <dbReference type="ChEBI" id="CHEBI:173112"/>
        <dbReference type="EC" id="2.7.7.49"/>
    </reaction>
</comment>
<evidence type="ECO:0000256" key="5">
    <source>
        <dbReference type="ARBA" id="ARBA00022679"/>
    </source>
</evidence>
<evidence type="ECO:0000256" key="1">
    <source>
        <dbReference type="ARBA" id="ARBA00008001"/>
    </source>
</evidence>
<dbReference type="InterPro" id="IPR021891">
    <property type="entry name" value="Telomerase_RBD"/>
</dbReference>
<keyword evidence="8 13" id="KW-0460">Magnesium</keyword>
<dbReference type="GO" id="GO:0000781">
    <property type="term" value="C:chromosome, telomeric region"/>
    <property type="evidence" value="ECO:0007669"/>
    <property type="project" value="UniProtKB-SubCell"/>
</dbReference>
<dbReference type="EMBL" id="MLYV02000883">
    <property type="protein sequence ID" value="PSR75587.1"/>
    <property type="molecule type" value="Genomic_DNA"/>
</dbReference>
<evidence type="ECO:0000313" key="16">
    <source>
        <dbReference type="Proteomes" id="UP000186601"/>
    </source>
</evidence>
<evidence type="ECO:0000256" key="7">
    <source>
        <dbReference type="ARBA" id="ARBA00022723"/>
    </source>
</evidence>
<comment type="function">
    <text evidence="13">Telomerase is a ribonucleoprotein enzyme essential for the replication of chromosome termini in most eukaryotes. It elongates telomeres. It is a reverse transcriptase that adds simple sequence repeats to chromosome ends by copying a template sequence within the RNA component of the enzyme.</text>
</comment>
<dbReference type="PANTHER" id="PTHR12066:SF0">
    <property type="entry name" value="TELOMERASE REVERSE TRANSCRIPTASE"/>
    <property type="match status" value="1"/>
</dbReference>
<dbReference type="GO" id="GO:0070034">
    <property type="term" value="F:telomerase RNA binding"/>
    <property type="evidence" value="ECO:0007669"/>
    <property type="project" value="TreeGrafter"/>
</dbReference>
<dbReference type="GO" id="GO:0007004">
    <property type="term" value="P:telomere maintenance via telomerase"/>
    <property type="evidence" value="ECO:0007669"/>
    <property type="project" value="TreeGrafter"/>
</dbReference>
<dbReference type="Proteomes" id="UP000186601">
    <property type="component" value="Unassembled WGS sequence"/>
</dbReference>
<evidence type="ECO:0000313" key="15">
    <source>
        <dbReference type="EMBL" id="PSR75587.1"/>
    </source>
</evidence>
<dbReference type="InterPro" id="IPR000477">
    <property type="entry name" value="RT_dom"/>
</dbReference>
<reference evidence="15 16" key="1">
    <citation type="submission" date="2018-02" db="EMBL/GenBank/DDBJ databases">
        <title>Genome sequence of the basidiomycete white-rot fungus Phlebia centrifuga.</title>
        <authorList>
            <person name="Granchi Z."/>
            <person name="Peng M."/>
            <person name="de Vries R.P."/>
            <person name="Hilden K."/>
            <person name="Makela M.R."/>
            <person name="Grigoriev I."/>
            <person name="Riley R."/>
        </authorList>
    </citation>
    <scope>NUCLEOTIDE SEQUENCE [LARGE SCALE GENOMIC DNA]</scope>
    <source>
        <strain evidence="15 16">FBCC195</strain>
    </source>
</reference>
<dbReference type="InterPro" id="IPR003545">
    <property type="entry name" value="Telomerase_RT"/>
</dbReference>
<dbReference type="PRINTS" id="PR01365">
    <property type="entry name" value="TELOMERASERT"/>
</dbReference>
<evidence type="ECO:0000256" key="4">
    <source>
        <dbReference type="ARBA" id="ARBA00022454"/>
    </source>
</evidence>
<feature type="non-terminal residue" evidence="15">
    <location>
        <position position="1"/>
    </location>
</feature>
<name>A0A2R6NRY5_9APHY</name>
<dbReference type="GO" id="GO:0003720">
    <property type="term" value="F:telomerase activity"/>
    <property type="evidence" value="ECO:0007669"/>
    <property type="project" value="InterPro"/>
</dbReference>
<evidence type="ECO:0000256" key="3">
    <source>
        <dbReference type="ARBA" id="ARBA00016182"/>
    </source>
</evidence>
<evidence type="ECO:0000259" key="14">
    <source>
        <dbReference type="PROSITE" id="PS50878"/>
    </source>
</evidence>
<dbReference type="AlphaFoldDB" id="A0A2R6NRY5"/>
<evidence type="ECO:0000256" key="12">
    <source>
        <dbReference type="ARBA" id="ARBA00048173"/>
    </source>
</evidence>
<evidence type="ECO:0000256" key="9">
    <source>
        <dbReference type="ARBA" id="ARBA00022895"/>
    </source>
</evidence>
<feature type="domain" description="Reverse transcriptase" evidence="14">
    <location>
        <begin position="364"/>
        <end position="528"/>
    </location>
</feature>
<dbReference type="GO" id="GO:0046872">
    <property type="term" value="F:metal ion binding"/>
    <property type="evidence" value="ECO:0007669"/>
    <property type="project" value="UniProtKB-KW"/>
</dbReference>
<keyword evidence="6 13" id="KW-0548">Nucleotidyltransferase</keyword>